<organism evidence="1 2">
    <name type="scientific">Apodospora peruviana</name>
    <dbReference type="NCBI Taxonomy" id="516989"/>
    <lineage>
        <taxon>Eukaryota</taxon>
        <taxon>Fungi</taxon>
        <taxon>Dikarya</taxon>
        <taxon>Ascomycota</taxon>
        <taxon>Pezizomycotina</taxon>
        <taxon>Sordariomycetes</taxon>
        <taxon>Sordariomycetidae</taxon>
        <taxon>Sordariales</taxon>
        <taxon>Lasiosphaeriaceae</taxon>
        <taxon>Apodospora</taxon>
    </lineage>
</organism>
<reference evidence="1" key="2">
    <citation type="submission" date="2023-06" db="EMBL/GenBank/DDBJ databases">
        <authorList>
            <consortium name="Lawrence Berkeley National Laboratory"/>
            <person name="Haridas S."/>
            <person name="Hensen N."/>
            <person name="Bonometti L."/>
            <person name="Westerberg I."/>
            <person name="Brannstrom I.O."/>
            <person name="Guillou S."/>
            <person name="Cros-Aarteil S."/>
            <person name="Calhoun S."/>
            <person name="Kuo A."/>
            <person name="Mondo S."/>
            <person name="Pangilinan J."/>
            <person name="Riley R."/>
            <person name="Labutti K."/>
            <person name="Andreopoulos B."/>
            <person name="Lipzen A."/>
            <person name="Chen C."/>
            <person name="Yanf M."/>
            <person name="Daum C."/>
            <person name="Ng V."/>
            <person name="Clum A."/>
            <person name="Steindorff A."/>
            <person name="Ohm R."/>
            <person name="Martin F."/>
            <person name="Silar P."/>
            <person name="Natvig D."/>
            <person name="Lalanne C."/>
            <person name="Gautier V."/>
            <person name="Ament-Velasquez S.L."/>
            <person name="Kruys A."/>
            <person name="Hutchinson M.I."/>
            <person name="Powell A.J."/>
            <person name="Barry K."/>
            <person name="Miller A.N."/>
            <person name="Grigoriev I.V."/>
            <person name="Debuchy R."/>
            <person name="Gladieux P."/>
            <person name="Thoren M.H."/>
            <person name="Johannesson H."/>
        </authorList>
    </citation>
    <scope>NUCLEOTIDE SEQUENCE</scope>
    <source>
        <strain evidence="1">CBS 118394</strain>
    </source>
</reference>
<sequence>MATEISRPVSNNLELALGPRQIFPTSTPDHINTHALKVNHQPSSQRSCRPIPVLALVPVLALALVPVLAPSSRSRSGSTEVSRARLPYTRGLVVVEITYGDLFGFNATPPQSGHRPHAISR</sequence>
<reference evidence="1" key="1">
    <citation type="journal article" date="2023" name="Mol. Phylogenet. Evol.">
        <title>Genome-scale phylogeny and comparative genomics of the fungal order Sordariales.</title>
        <authorList>
            <person name="Hensen N."/>
            <person name="Bonometti L."/>
            <person name="Westerberg I."/>
            <person name="Brannstrom I.O."/>
            <person name="Guillou S."/>
            <person name="Cros-Aarteil S."/>
            <person name="Calhoun S."/>
            <person name="Haridas S."/>
            <person name="Kuo A."/>
            <person name="Mondo S."/>
            <person name="Pangilinan J."/>
            <person name="Riley R."/>
            <person name="LaButti K."/>
            <person name="Andreopoulos B."/>
            <person name="Lipzen A."/>
            <person name="Chen C."/>
            <person name="Yan M."/>
            <person name="Daum C."/>
            <person name="Ng V."/>
            <person name="Clum A."/>
            <person name="Steindorff A."/>
            <person name="Ohm R.A."/>
            <person name="Martin F."/>
            <person name="Silar P."/>
            <person name="Natvig D.O."/>
            <person name="Lalanne C."/>
            <person name="Gautier V."/>
            <person name="Ament-Velasquez S.L."/>
            <person name="Kruys A."/>
            <person name="Hutchinson M.I."/>
            <person name="Powell A.J."/>
            <person name="Barry K."/>
            <person name="Miller A.N."/>
            <person name="Grigoriev I.V."/>
            <person name="Debuchy R."/>
            <person name="Gladieux P."/>
            <person name="Hiltunen Thoren M."/>
            <person name="Johannesson H."/>
        </authorList>
    </citation>
    <scope>NUCLEOTIDE SEQUENCE</scope>
    <source>
        <strain evidence="1">CBS 118394</strain>
    </source>
</reference>
<protein>
    <submittedName>
        <fullName evidence="1">Uncharacterized protein</fullName>
    </submittedName>
</protein>
<evidence type="ECO:0000313" key="1">
    <source>
        <dbReference type="EMBL" id="KAK3313183.1"/>
    </source>
</evidence>
<accession>A0AAE0HUK6</accession>
<proteinExistence type="predicted"/>
<evidence type="ECO:0000313" key="2">
    <source>
        <dbReference type="Proteomes" id="UP001283341"/>
    </source>
</evidence>
<dbReference type="EMBL" id="JAUEDM010000008">
    <property type="protein sequence ID" value="KAK3313183.1"/>
    <property type="molecule type" value="Genomic_DNA"/>
</dbReference>
<dbReference type="AlphaFoldDB" id="A0AAE0HUK6"/>
<comment type="caution">
    <text evidence="1">The sequence shown here is derived from an EMBL/GenBank/DDBJ whole genome shotgun (WGS) entry which is preliminary data.</text>
</comment>
<name>A0AAE0HUK6_9PEZI</name>
<gene>
    <name evidence="1" type="ORF">B0H66DRAFT_538257</name>
</gene>
<dbReference type="Proteomes" id="UP001283341">
    <property type="component" value="Unassembled WGS sequence"/>
</dbReference>
<keyword evidence="2" id="KW-1185">Reference proteome</keyword>